<dbReference type="EMBL" id="SMKX01000237">
    <property type="protein sequence ID" value="TDD44437.1"/>
    <property type="molecule type" value="Genomic_DNA"/>
</dbReference>
<sequence length="161" mass="17830">MSMSGETCSCGRAIDGAHANLRFMVPDPVLELPEAEGTPGTWLSHATARESVMMQVPDLGPFVRVLLPIQLDKGHTLTYGVWLAVSPDDLQRTFAVWWEPEYADLRLDGFLANAIHPWGLLGVPVTATVRDPDETPYLTESPDPLLTRVLTDTWPHEEAVR</sequence>
<keyword evidence="2" id="KW-1185">Reference proteome</keyword>
<reference evidence="1 2" key="1">
    <citation type="submission" date="2019-03" db="EMBL/GenBank/DDBJ databases">
        <title>Draft genome sequences of novel Actinobacteria.</title>
        <authorList>
            <person name="Sahin N."/>
            <person name="Ay H."/>
            <person name="Saygin H."/>
        </authorList>
    </citation>
    <scope>NUCLEOTIDE SEQUENCE [LARGE SCALE GENOMIC DNA]</scope>
    <source>
        <strain evidence="1 2">JCM 13523</strain>
    </source>
</reference>
<protein>
    <submittedName>
        <fullName evidence="1">DUF2199 domain-containing protein</fullName>
    </submittedName>
</protein>
<accession>A0A4V2YKW6</accession>
<dbReference type="InterPro" id="IPR018697">
    <property type="entry name" value="DUF2199"/>
</dbReference>
<gene>
    <name evidence="1" type="ORF">E1263_40685</name>
</gene>
<dbReference type="Proteomes" id="UP000295124">
    <property type="component" value="Unassembled WGS sequence"/>
</dbReference>
<proteinExistence type="predicted"/>
<name>A0A4V2YKW6_9ACTN</name>
<dbReference type="OrthoDB" id="3523497at2"/>
<organism evidence="1 2">
    <name type="scientific">Kribbella antibiotica</name>
    <dbReference type="NCBI Taxonomy" id="190195"/>
    <lineage>
        <taxon>Bacteria</taxon>
        <taxon>Bacillati</taxon>
        <taxon>Actinomycetota</taxon>
        <taxon>Actinomycetes</taxon>
        <taxon>Propionibacteriales</taxon>
        <taxon>Kribbellaceae</taxon>
        <taxon>Kribbella</taxon>
    </lineage>
</organism>
<dbReference type="Pfam" id="PF09965">
    <property type="entry name" value="DUF2199"/>
    <property type="match status" value="1"/>
</dbReference>
<dbReference type="AlphaFoldDB" id="A0A4V2YKW6"/>
<comment type="caution">
    <text evidence="1">The sequence shown here is derived from an EMBL/GenBank/DDBJ whole genome shotgun (WGS) entry which is preliminary data.</text>
</comment>
<evidence type="ECO:0000313" key="1">
    <source>
        <dbReference type="EMBL" id="TDD44437.1"/>
    </source>
</evidence>
<evidence type="ECO:0000313" key="2">
    <source>
        <dbReference type="Proteomes" id="UP000295124"/>
    </source>
</evidence>